<accession>A0A2W2ADC6</accession>
<sequence>MRKHFRTPFRKMAVALLPVALAACISNSSHAQDFVKTFRSYDDLKQYTILPVENNDEYVMAGTLENRAVHFIHVGGMGNMLANEYYRDPLGNYEHHTTNLVAYSDNEYIITSLRRDVPVSSTSRDVLELYFVKGDGSLLDHRIIQNTQAINGTNYTNIYPMHSLINNDTLYITGFVSNQPITDPTSPSFRGITSKQIFVMRYNINTNTVMTSKVFDFVYTPASVAYFDADMGVNLTLTSSGTLYVTGSANAIQPIASASTYNIGAGTLNLALNPNTLAVQNTGNTSFIADYYTNPFTYGEYGVALMEDQVNGGYNVVSNSADYFKYGLLNIAPKSTMITHINSSFNIYATPAKSRMRVKDPGDGAWSLEAMESADGNDHILLGGMQTMPLPNCSGNAAKPSPDNFNPFLADLTLGWDASSSTLSATLNTWRTYLCQFGTGNMSMSNSYFLQGGNFAYNAWNPVFATRRQPIGSSFTDDIMMTAPSWNPDYNALNLKLIRTDKNGDISSCPDAYTNCATAGLTPEQVNNTLSYGSSVSVSMTNSNYAVSTTQVQADPGDWGPYAEIYCEPSAPYFRKANVTNVQSAITASLTPNPAINYVNVSLQGIADGNTTVRVELTDITGKSAGVLYNGTADGLNSNTKLKLPTVASGLYLVKISAGTQMLPIQKLVITE</sequence>
<dbReference type="Pfam" id="PF18962">
    <property type="entry name" value="Por_Secre_tail"/>
    <property type="match status" value="1"/>
</dbReference>
<dbReference type="InterPro" id="IPR026444">
    <property type="entry name" value="Secre_tail"/>
</dbReference>
<dbReference type="NCBIfam" id="TIGR04183">
    <property type="entry name" value="Por_Secre_tail"/>
    <property type="match status" value="1"/>
</dbReference>
<feature type="domain" description="Secretion system C-terminal sorting" evidence="2">
    <location>
        <begin position="592"/>
        <end position="670"/>
    </location>
</feature>
<comment type="caution">
    <text evidence="3">The sequence shown here is derived from an EMBL/GenBank/DDBJ whole genome shotgun (WGS) entry which is preliminary data.</text>
</comment>
<dbReference type="EMBL" id="QKTW01000022">
    <property type="protein sequence ID" value="PZF71642.1"/>
    <property type="molecule type" value="Genomic_DNA"/>
</dbReference>
<gene>
    <name evidence="3" type="ORF">DN068_16360</name>
</gene>
<evidence type="ECO:0000256" key="1">
    <source>
        <dbReference type="SAM" id="SignalP"/>
    </source>
</evidence>
<evidence type="ECO:0000313" key="3">
    <source>
        <dbReference type="EMBL" id="PZF71642.1"/>
    </source>
</evidence>
<dbReference type="OrthoDB" id="1431785at2"/>
<evidence type="ECO:0000259" key="2">
    <source>
        <dbReference type="Pfam" id="PF18962"/>
    </source>
</evidence>
<protein>
    <recommendedName>
        <fullName evidence="2">Secretion system C-terminal sorting domain-containing protein</fullName>
    </recommendedName>
</protein>
<feature type="chain" id="PRO_5016108194" description="Secretion system C-terminal sorting domain-containing protein" evidence="1">
    <location>
        <begin position="32"/>
        <end position="672"/>
    </location>
</feature>
<proteinExistence type="predicted"/>
<organism evidence="3 4">
    <name type="scientific">Taibaiella soli</name>
    <dbReference type="NCBI Taxonomy" id="1649169"/>
    <lineage>
        <taxon>Bacteria</taxon>
        <taxon>Pseudomonadati</taxon>
        <taxon>Bacteroidota</taxon>
        <taxon>Chitinophagia</taxon>
        <taxon>Chitinophagales</taxon>
        <taxon>Chitinophagaceae</taxon>
        <taxon>Taibaiella</taxon>
    </lineage>
</organism>
<evidence type="ECO:0000313" key="4">
    <source>
        <dbReference type="Proteomes" id="UP000248745"/>
    </source>
</evidence>
<dbReference type="Proteomes" id="UP000248745">
    <property type="component" value="Unassembled WGS sequence"/>
</dbReference>
<dbReference type="AlphaFoldDB" id="A0A2W2ADC6"/>
<dbReference type="RefSeq" id="WP_111000016.1">
    <property type="nucleotide sequence ID" value="NZ_QKTW01000022.1"/>
</dbReference>
<keyword evidence="4" id="KW-1185">Reference proteome</keyword>
<name>A0A2W2ADC6_9BACT</name>
<keyword evidence="1" id="KW-0732">Signal</keyword>
<reference evidence="3 4" key="1">
    <citation type="submission" date="2018-06" db="EMBL/GenBank/DDBJ databases">
        <title>Mucibacter soli gen. nov., sp. nov., a new member of the family Chitinophagaceae producing mucin.</title>
        <authorList>
            <person name="Kim M.-K."/>
            <person name="Park S."/>
            <person name="Kim T.-S."/>
            <person name="Joung Y."/>
            <person name="Han J.-H."/>
            <person name="Kim S.B."/>
        </authorList>
    </citation>
    <scope>NUCLEOTIDE SEQUENCE [LARGE SCALE GENOMIC DNA]</scope>
    <source>
        <strain evidence="3 4">R1-15</strain>
    </source>
</reference>
<feature type="signal peptide" evidence="1">
    <location>
        <begin position="1"/>
        <end position="31"/>
    </location>
</feature>
<dbReference type="PROSITE" id="PS51257">
    <property type="entry name" value="PROKAR_LIPOPROTEIN"/>
    <property type="match status" value="1"/>
</dbReference>